<dbReference type="RefSeq" id="YP_010780963.1">
    <property type="nucleotide sequence ID" value="NC_075038.1"/>
</dbReference>
<reference evidence="1" key="1">
    <citation type="submission" date="2017-06" db="EMBL/GenBank/DDBJ databases">
        <authorList>
            <person name="Assis F.L."/>
            <person name="Abrahao J.S."/>
            <person name="Silva L."/>
            <person name="Khalil J.B."/>
            <person name="Rodrigues R."/>
            <person name="Silva L.S."/>
            <person name="Boratto P."/>
            <person name="Andrade M."/>
            <person name="Kroon E.G."/>
            <person name="Ribeiro B."/>
            <person name="Bergier I."/>
            <person name="Seligmann H."/>
            <person name="Ghigo E."/>
            <person name="Colson P."/>
            <person name="Levasseur A."/>
            <person name="Raoult D."/>
            <person name="Scola B.L."/>
        </authorList>
    </citation>
    <scope>NUCLEOTIDE SEQUENCE</scope>
    <source>
        <strain evidence="1">Deep ocean</strain>
    </source>
</reference>
<reference evidence="1" key="2">
    <citation type="journal article" date="2018" name="Nat. Commun.">
        <title>Tailed giant Tupanvirus possesses the most complete translational apparatus of the known virosphere.</title>
        <authorList>
            <person name="Abrahao J."/>
            <person name="Silva L."/>
            <person name="Silva L.S."/>
            <person name="Khalil J.Y.B."/>
            <person name="Rodrigues R."/>
            <person name="Arantes T."/>
            <person name="Assis F."/>
            <person name="Boratto P."/>
            <person name="Andrade M."/>
            <person name="Kroon E.G."/>
            <person name="Ribeiro B."/>
            <person name="Bergier I."/>
            <person name="Seligmann H."/>
            <person name="Ghigo E."/>
            <person name="Colson P."/>
            <person name="Levasseur A."/>
            <person name="Kroemer G."/>
            <person name="Raoult D."/>
            <person name="La Scola B."/>
        </authorList>
    </citation>
    <scope>NUCLEOTIDE SEQUENCE [LARGE SCALE GENOMIC DNA]</scope>
    <source>
        <strain evidence="1">Deep ocean</strain>
    </source>
</reference>
<dbReference type="GeneID" id="80517654"/>
<sequence length="56" mass="6094">MFPHDKWINSLGGGILNGPLEYGALRPDGTPASCGNATIDKNGQMVVEYHYNRGPY</sequence>
<organism evidence="1">
    <name type="scientific">Tupanvirus deep ocean</name>
    <dbReference type="NCBI Taxonomy" id="2126984"/>
    <lineage>
        <taxon>Viruses</taxon>
        <taxon>Varidnaviria</taxon>
        <taxon>Bamfordvirae</taxon>
        <taxon>Nucleocytoviricota</taxon>
        <taxon>Megaviricetes</taxon>
        <taxon>Imitervirales</taxon>
        <taxon>Mimiviridae</taxon>
        <taxon>Megamimivirinae</taxon>
        <taxon>Tupanvirus</taxon>
        <taxon>Tupanvirus altamarinense</taxon>
    </lineage>
</organism>
<dbReference type="KEGG" id="vg:80517654"/>
<proteinExistence type="predicted"/>
<evidence type="ECO:0000313" key="1">
    <source>
        <dbReference type="EMBL" id="QKU34340.1"/>
    </source>
</evidence>
<accession>A0A6N1NIE1</accession>
<name>A0A6N1NIE1_9VIRU</name>
<protein>
    <submittedName>
        <fullName evidence="1">Uncharacterized protein</fullName>
    </submittedName>
</protein>
<dbReference type="EMBL" id="MF405918">
    <property type="protein sequence ID" value="QKU34340.1"/>
    <property type="molecule type" value="Genomic_DNA"/>
</dbReference>